<dbReference type="EMBL" id="LKEJ01000121">
    <property type="protein sequence ID" value="KTB65396.1"/>
    <property type="molecule type" value="Genomic_DNA"/>
</dbReference>
<proteinExistence type="predicted"/>
<sequence>MPEVNLLTSFHFSVKLSGESSGTDAAFQEVSGLSQETTVEEVISGGENRFKYRLPSNTHYPNLVLKRGVATVGSPLAEWCQATLGGGLRKPIKTKMIIVSLLDNLGHPCMQWSFINAYPVKWAMSELKSQENNILIETIELAYQYFDTDDSRNDDEHTGMAAMFGGN</sequence>
<dbReference type="Proteomes" id="UP000053048">
    <property type="component" value="Unassembled WGS sequence"/>
</dbReference>
<comment type="caution">
    <text evidence="1">The sequence shown here is derived from an EMBL/GenBank/DDBJ whole genome shotgun (WGS) entry which is preliminary data.</text>
</comment>
<accession>A0A0W0HX00</accession>
<organism evidence="1 2">
    <name type="scientific">Pseudomonas viridiflava ICMP 13104</name>
    <dbReference type="NCBI Taxonomy" id="1198305"/>
    <lineage>
        <taxon>Bacteria</taxon>
        <taxon>Pseudomonadati</taxon>
        <taxon>Pseudomonadota</taxon>
        <taxon>Gammaproteobacteria</taxon>
        <taxon>Pseudomonadales</taxon>
        <taxon>Pseudomonadaceae</taxon>
        <taxon>Pseudomonas</taxon>
    </lineage>
</organism>
<dbReference type="PANTHER" id="PTHR38009:SF1">
    <property type="entry name" value="CONSERVED HYPOTHETICAL PHAGE TAIL PROTEIN"/>
    <property type="match status" value="1"/>
</dbReference>
<dbReference type="NCBIfam" id="TIGR02241">
    <property type="entry name" value="conserved hypothetical phage tail region protein"/>
    <property type="match status" value="1"/>
</dbReference>
<dbReference type="GO" id="GO:0005198">
    <property type="term" value="F:structural molecule activity"/>
    <property type="evidence" value="ECO:0007669"/>
    <property type="project" value="InterPro"/>
</dbReference>
<dbReference type="PANTHER" id="PTHR38009">
    <property type="entry name" value="CONSERVED HYPOTHETICAL PHAGE TAIL PROTEIN"/>
    <property type="match status" value="1"/>
</dbReference>
<protein>
    <submittedName>
        <fullName evidence="1">Phage tail protein</fullName>
    </submittedName>
</protein>
<dbReference type="AlphaFoldDB" id="A0A0W0HX00"/>
<keyword evidence="2" id="KW-1185">Reference proteome</keyword>
<evidence type="ECO:0000313" key="1">
    <source>
        <dbReference type="EMBL" id="KTB65396.1"/>
    </source>
</evidence>
<dbReference type="InterPro" id="IPR010667">
    <property type="entry name" value="Phage_T4_Gp19"/>
</dbReference>
<dbReference type="InterPro" id="IPR011747">
    <property type="entry name" value="CHP02241"/>
</dbReference>
<reference evidence="1 2" key="1">
    <citation type="submission" date="2015-09" db="EMBL/GenBank/DDBJ databases">
        <title>Genome sequence of ICMP 13104.</title>
        <authorList>
            <person name="Visnovsky S."/>
            <person name="Lu A."/>
            <person name="Panda P."/>
            <person name="Pitman A."/>
        </authorList>
    </citation>
    <scope>NUCLEOTIDE SEQUENCE [LARGE SCALE GENOMIC DNA]</scope>
    <source>
        <strain evidence="1 2">ICMP 13104</strain>
    </source>
</reference>
<gene>
    <name evidence="1" type="ORF">AO067_23410</name>
</gene>
<evidence type="ECO:0000313" key="2">
    <source>
        <dbReference type="Proteomes" id="UP000053048"/>
    </source>
</evidence>
<name>A0A0W0HX00_PSEVI</name>
<dbReference type="Pfam" id="PF06841">
    <property type="entry name" value="Phage_T4_gp19"/>
    <property type="match status" value="1"/>
</dbReference>